<protein>
    <submittedName>
        <fullName evidence="1">Uncharacterized protein</fullName>
    </submittedName>
</protein>
<evidence type="ECO:0000313" key="2">
    <source>
        <dbReference type="Proteomes" id="UP000236569"/>
    </source>
</evidence>
<reference evidence="2" key="1">
    <citation type="submission" date="2018-01" db="EMBL/GenBank/DDBJ databases">
        <title>Draft Genome Sequence of the Radioresistant Bacterium Deinococcus aerius TR0125, Isolated from the Higher Atmosphere above Japan.</title>
        <authorList>
            <person name="Satoh K."/>
            <person name="Arai H."/>
            <person name="Sanzen T."/>
            <person name="Kawaguchi Y."/>
            <person name="Hayashi H."/>
            <person name="Yokobori S."/>
            <person name="Yamagishi A."/>
            <person name="Oono Y."/>
            <person name="Narumi I."/>
        </authorList>
    </citation>
    <scope>NUCLEOTIDE SEQUENCE [LARGE SCALE GENOMIC DNA]</scope>
    <source>
        <strain evidence="2">TR0125</strain>
    </source>
</reference>
<comment type="caution">
    <text evidence="1">The sequence shown here is derived from an EMBL/GenBank/DDBJ whole genome shotgun (WGS) entry which is preliminary data.</text>
</comment>
<keyword evidence="2" id="KW-1185">Reference proteome</keyword>
<organism evidence="1 2">
    <name type="scientific">Deinococcus aerius</name>
    <dbReference type="NCBI Taxonomy" id="200253"/>
    <lineage>
        <taxon>Bacteria</taxon>
        <taxon>Thermotogati</taxon>
        <taxon>Deinococcota</taxon>
        <taxon>Deinococci</taxon>
        <taxon>Deinococcales</taxon>
        <taxon>Deinococcaceae</taxon>
        <taxon>Deinococcus</taxon>
    </lineage>
</organism>
<dbReference type="EMBL" id="BFAG01000002">
    <property type="protein sequence ID" value="GBF04772.1"/>
    <property type="molecule type" value="Genomic_DNA"/>
</dbReference>
<dbReference type="SUPFAM" id="SSF160246">
    <property type="entry name" value="EspE N-terminal domain-like"/>
    <property type="match status" value="2"/>
</dbReference>
<name>A0A2I9CSU0_9DEIO</name>
<dbReference type="AlphaFoldDB" id="A0A2I9CSU0"/>
<dbReference type="OrthoDB" id="59265at2"/>
<dbReference type="InterPro" id="IPR037257">
    <property type="entry name" value="T2SS_E_N_sf"/>
</dbReference>
<dbReference type="RefSeq" id="WP_103128235.1">
    <property type="nucleotide sequence ID" value="NZ_BFAG01000002.1"/>
</dbReference>
<accession>A0A2I9CSU0</accession>
<gene>
    <name evidence="1" type="ORF">DAERI_020369</name>
</gene>
<sequence>MTEDTLELLHAGGLLSEEEADTALRTQQTLGGTLLRVLERTAADTHDVWHRLARLHGRPVYTRLNHIETVEEAIRRPGGGVEPVLPRPLALDTLTLAQRREGETLRLLSPDPFLDLSDSRLQERAHAISLTGGGDLACSVLPPDLYRRCLRLTYPEALAGPLSLADRLAVTGLIPGAEMRLYQGREAGLLGDGLISEDDYAAALADHLNLPLYRHAPVTLEEHLLPEEAIRRHDLYPLRLDRERGTLVVLTATAPDDLLGLHLRRLSGWPVAYEITTRTVIRSLIQKRGRSHAHH</sequence>
<dbReference type="Proteomes" id="UP000236569">
    <property type="component" value="Unassembled WGS sequence"/>
</dbReference>
<proteinExistence type="predicted"/>
<evidence type="ECO:0000313" key="1">
    <source>
        <dbReference type="EMBL" id="GBF04772.1"/>
    </source>
</evidence>